<organism evidence="2 3">
    <name type="scientific">Bodo saltans</name>
    <name type="common">Flagellated protozoan</name>
    <dbReference type="NCBI Taxonomy" id="75058"/>
    <lineage>
        <taxon>Eukaryota</taxon>
        <taxon>Discoba</taxon>
        <taxon>Euglenozoa</taxon>
        <taxon>Kinetoplastea</taxon>
        <taxon>Metakinetoplastina</taxon>
        <taxon>Eubodonida</taxon>
        <taxon>Bodonidae</taxon>
        <taxon>Bodo</taxon>
    </lineage>
</organism>
<name>A0A0S4J453_BODSA</name>
<dbReference type="AlphaFoldDB" id="A0A0S4J453"/>
<feature type="region of interest" description="Disordered" evidence="1">
    <location>
        <begin position="32"/>
        <end position="59"/>
    </location>
</feature>
<dbReference type="Proteomes" id="UP000051952">
    <property type="component" value="Unassembled WGS sequence"/>
</dbReference>
<evidence type="ECO:0000313" key="3">
    <source>
        <dbReference type="Proteomes" id="UP000051952"/>
    </source>
</evidence>
<dbReference type="EMBL" id="CYKH01001048">
    <property type="protein sequence ID" value="CUG80406.1"/>
    <property type="molecule type" value="Genomic_DNA"/>
</dbReference>
<proteinExistence type="predicted"/>
<keyword evidence="3" id="KW-1185">Reference proteome</keyword>
<reference evidence="3" key="1">
    <citation type="submission" date="2015-09" db="EMBL/GenBank/DDBJ databases">
        <authorList>
            <consortium name="Pathogen Informatics"/>
        </authorList>
    </citation>
    <scope>NUCLEOTIDE SEQUENCE [LARGE SCALE GENOMIC DNA]</scope>
    <source>
        <strain evidence="3">Lake Konstanz</strain>
    </source>
</reference>
<feature type="compositionally biased region" description="Polar residues" evidence="1">
    <location>
        <begin position="34"/>
        <end position="48"/>
    </location>
</feature>
<gene>
    <name evidence="2" type="ORF">BSAL_06000</name>
</gene>
<evidence type="ECO:0000256" key="1">
    <source>
        <dbReference type="SAM" id="MobiDB-lite"/>
    </source>
</evidence>
<protein>
    <submittedName>
        <fullName evidence="2">Uncharacterized protein</fullName>
    </submittedName>
</protein>
<sequence>MLPKNIVKSFWRPTVKCTAFVAPPAAVIATPTASSRTQPTLHSSMRQQTTSATGSASPSTIPLVPLARGGYFAQDPADKVMPTQFIIPEVQEKVDCGTGQPAQRGSRKPVVWMRRKPWFDRQWSLDMKRTTKGPATPFFPEGVPFTPIRKLQSFAGRSFKVNAGRRRKIRLSLKRGRRKLL</sequence>
<dbReference type="OrthoDB" id="269211at2759"/>
<accession>A0A0S4J453</accession>
<dbReference type="VEuPathDB" id="TriTrypDB:BSAL_06000"/>
<feature type="compositionally biased region" description="Low complexity" evidence="1">
    <location>
        <begin position="49"/>
        <end position="59"/>
    </location>
</feature>
<evidence type="ECO:0000313" key="2">
    <source>
        <dbReference type="EMBL" id="CUG80406.1"/>
    </source>
</evidence>